<proteinExistence type="predicted"/>
<evidence type="ECO:0000313" key="3">
    <source>
        <dbReference type="Proteomes" id="UP000016923"/>
    </source>
</evidence>
<evidence type="ECO:0000259" key="1">
    <source>
        <dbReference type="Pfam" id="PF13577"/>
    </source>
</evidence>
<keyword evidence="3" id="KW-1185">Reference proteome</keyword>
<reference evidence="2 3" key="1">
    <citation type="journal article" date="2013" name="BMC Genomics">
        <title>The genome and transcriptome of the pine saprophyte Ophiostoma piceae, and a comparison with the bark beetle-associated pine pathogen Grosmannia clavigera.</title>
        <authorList>
            <person name="Haridas S."/>
            <person name="Wang Y."/>
            <person name="Lim L."/>
            <person name="Massoumi Alamouti S."/>
            <person name="Jackman S."/>
            <person name="Docking R."/>
            <person name="Robertson G."/>
            <person name="Birol I."/>
            <person name="Bohlmann J."/>
            <person name="Breuil C."/>
        </authorList>
    </citation>
    <scope>NUCLEOTIDE SEQUENCE [LARGE SCALE GENOMIC DNA]</scope>
    <source>
        <strain evidence="2 3">UAMH 11346</strain>
    </source>
</reference>
<dbReference type="Pfam" id="PF13577">
    <property type="entry name" value="SnoaL_4"/>
    <property type="match status" value="1"/>
</dbReference>
<dbReference type="AlphaFoldDB" id="S3CCE5"/>
<gene>
    <name evidence="2" type="ORF">F503_04841</name>
</gene>
<dbReference type="Proteomes" id="UP000016923">
    <property type="component" value="Unassembled WGS sequence"/>
</dbReference>
<dbReference type="InterPro" id="IPR037401">
    <property type="entry name" value="SnoaL-like"/>
</dbReference>
<dbReference type="HOGENOM" id="CLU_067875_0_0_1"/>
<dbReference type="VEuPathDB" id="FungiDB:F503_04841"/>
<dbReference type="OrthoDB" id="2533647at2759"/>
<dbReference type="SUPFAM" id="SSF54427">
    <property type="entry name" value="NTF2-like"/>
    <property type="match status" value="1"/>
</dbReference>
<dbReference type="STRING" id="1262450.S3CCE5"/>
<accession>S3CCE5</accession>
<evidence type="ECO:0000313" key="2">
    <source>
        <dbReference type="EMBL" id="EPE03993.1"/>
    </source>
</evidence>
<feature type="domain" description="SnoaL-like" evidence="1">
    <location>
        <begin position="21"/>
        <end position="158"/>
    </location>
</feature>
<sequence>MTSPQDPHTKVYSHINGPAVDLLDRLAVSEICKGWPIYRDASEWQNFRSLFAPKATVWTTWSGACDVDRFIEMSKRGKQDGVFIQHRECGTLVELGPILEEGHIDSPPATVRRAVGKMKATITQRFANHDDDTEFDVDCDCRFVFFCEKVADTDTWQTVYVKLVYEKDKIVTVDGHAVPKITAPERKYMAERLPEGYRYLGIMQRRLGYAIDVNLATPRNAGWERIYAAMEQWLAGRKVTLGWSGRPAEHDEGF</sequence>
<dbReference type="InterPro" id="IPR032710">
    <property type="entry name" value="NTF2-like_dom_sf"/>
</dbReference>
<dbReference type="EMBL" id="KE148163">
    <property type="protein sequence ID" value="EPE03993.1"/>
    <property type="molecule type" value="Genomic_DNA"/>
</dbReference>
<organism evidence="2 3">
    <name type="scientific">Ophiostoma piceae (strain UAMH 11346)</name>
    <name type="common">Sap stain fungus</name>
    <dbReference type="NCBI Taxonomy" id="1262450"/>
    <lineage>
        <taxon>Eukaryota</taxon>
        <taxon>Fungi</taxon>
        <taxon>Dikarya</taxon>
        <taxon>Ascomycota</taxon>
        <taxon>Pezizomycotina</taxon>
        <taxon>Sordariomycetes</taxon>
        <taxon>Sordariomycetidae</taxon>
        <taxon>Ophiostomatales</taxon>
        <taxon>Ophiostomataceae</taxon>
        <taxon>Ophiostoma</taxon>
    </lineage>
</organism>
<protein>
    <submittedName>
        <fullName evidence="2">Catabolic 3-dehydroquinase</fullName>
    </submittedName>
</protein>
<name>S3CCE5_OPHP1</name>
<dbReference type="OMA" id="YDVDCDC"/>
<dbReference type="eggNOG" id="ENOG502S2GX">
    <property type="taxonomic scope" value="Eukaryota"/>
</dbReference>